<sequence>MQVQLLVSNDDVENYQQIDRDLFILKILTEKSELWVQSDKTQSESSSSPSFEEHTSSPDDSSKPSLAVRTTSQQLRDSGLNASCAFHNDESFRSLVETIEQHYFLSRDECIKLLCEVN</sequence>
<evidence type="ECO:0000313" key="3">
    <source>
        <dbReference type="Proteomes" id="UP000267606"/>
    </source>
</evidence>
<organism evidence="2 3">
    <name type="scientific">Onchocerca flexuosa</name>
    <dbReference type="NCBI Taxonomy" id="387005"/>
    <lineage>
        <taxon>Eukaryota</taxon>
        <taxon>Metazoa</taxon>
        <taxon>Ecdysozoa</taxon>
        <taxon>Nematoda</taxon>
        <taxon>Chromadorea</taxon>
        <taxon>Rhabditida</taxon>
        <taxon>Spirurina</taxon>
        <taxon>Spiruromorpha</taxon>
        <taxon>Filarioidea</taxon>
        <taxon>Onchocercidae</taxon>
        <taxon>Onchocerca</taxon>
    </lineage>
</organism>
<evidence type="ECO:0000313" key="2">
    <source>
        <dbReference type="EMBL" id="VDO42759.1"/>
    </source>
</evidence>
<keyword evidence="3" id="KW-1185">Reference proteome</keyword>
<accession>A0A3P7VHS3</accession>
<name>A0A3P7VHS3_9BILA</name>
<feature type="region of interest" description="Disordered" evidence="1">
    <location>
        <begin position="35"/>
        <end position="74"/>
    </location>
</feature>
<dbReference type="Proteomes" id="UP000267606">
    <property type="component" value="Unassembled WGS sequence"/>
</dbReference>
<dbReference type="EMBL" id="UZAJ01004520">
    <property type="protein sequence ID" value="VDO42759.1"/>
    <property type="molecule type" value="Genomic_DNA"/>
</dbReference>
<gene>
    <name evidence="2" type="ORF">OFLC_LOCUS5324</name>
</gene>
<reference evidence="2 3" key="1">
    <citation type="submission" date="2018-11" db="EMBL/GenBank/DDBJ databases">
        <authorList>
            <consortium name="Pathogen Informatics"/>
        </authorList>
    </citation>
    <scope>NUCLEOTIDE SEQUENCE [LARGE SCALE GENOMIC DNA]</scope>
</reference>
<evidence type="ECO:0000256" key="1">
    <source>
        <dbReference type="SAM" id="MobiDB-lite"/>
    </source>
</evidence>
<dbReference type="AlphaFoldDB" id="A0A3P7VHS3"/>
<proteinExistence type="predicted"/>
<protein>
    <submittedName>
        <fullName evidence="2">Uncharacterized protein</fullName>
    </submittedName>
</protein>
<feature type="compositionally biased region" description="Basic and acidic residues" evidence="1">
    <location>
        <begin position="51"/>
        <end position="62"/>
    </location>
</feature>